<protein>
    <submittedName>
        <fullName evidence="6">MAPEG family protein</fullName>
    </submittedName>
</protein>
<accession>A0ABT3L484</accession>
<dbReference type="RefSeq" id="WP_265264032.1">
    <property type="nucleotide sequence ID" value="NZ_JAIHOM010000032.1"/>
</dbReference>
<dbReference type="EMBL" id="JAIHOM010000032">
    <property type="protein sequence ID" value="MCW6036285.1"/>
    <property type="molecule type" value="Genomic_DNA"/>
</dbReference>
<feature type="transmembrane region" description="Helical" evidence="5">
    <location>
        <begin position="84"/>
        <end position="104"/>
    </location>
</feature>
<keyword evidence="3 5" id="KW-1133">Transmembrane helix</keyword>
<organism evidence="6 7">
    <name type="scientific">Spirulina subsalsa FACHB-351</name>
    <dbReference type="NCBI Taxonomy" id="234711"/>
    <lineage>
        <taxon>Bacteria</taxon>
        <taxon>Bacillati</taxon>
        <taxon>Cyanobacteriota</taxon>
        <taxon>Cyanophyceae</taxon>
        <taxon>Spirulinales</taxon>
        <taxon>Spirulinaceae</taxon>
        <taxon>Spirulina</taxon>
    </lineage>
</organism>
<gene>
    <name evidence="6" type="ORF">K4A83_08365</name>
</gene>
<dbReference type="PANTHER" id="PTHR35371:SF1">
    <property type="entry name" value="BLR7753 PROTEIN"/>
    <property type="match status" value="1"/>
</dbReference>
<dbReference type="Proteomes" id="UP001526426">
    <property type="component" value="Unassembled WGS sequence"/>
</dbReference>
<comment type="caution">
    <text evidence="6">The sequence shown here is derived from an EMBL/GenBank/DDBJ whole genome shotgun (WGS) entry which is preliminary data.</text>
</comment>
<evidence type="ECO:0000256" key="5">
    <source>
        <dbReference type="SAM" id="Phobius"/>
    </source>
</evidence>
<feature type="transmembrane region" description="Helical" evidence="5">
    <location>
        <begin position="61"/>
        <end position="78"/>
    </location>
</feature>
<keyword evidence="2 5" id="KW-0812">Transmembrane</keyword>
<dbReference type="SUPFAM" id="SSF161084">
    <property type="entry name" value="MAPEG domain-like"/>
    <property type="match status" value="1"/>
</dbReference>
<proteinExistence type="predicted"/>
<name>A0ABT3L484_9CYAN</name>
<evidence type="ECO:0000313" key="6">
    <source>
        <dbReference type="EMBL" id="MCW6036285.1"/>
    </source>
</evidence>
<comment type="subcellular location">
    <subcellularLocation>
        <location evidence="1">Membrane</location>
    </subcellularLocation>
</comment>
<dbReference type="InterPro" id="IPR001129">
    <property type="entry name" value="Membr-assoc_MAPEG"/>
</dbReference>
<evidence type="ECO:0000313" key="7">
    <source>
        <dbReference type="Proteomes" id="UP001526426"/>
    </source>
</evidence>
<evidence type="ECO:0000256" key="2">
    <source>
        <dbReference type="ARBA" id="ARBA00022692"/>
    </source>
</evidence>
<sequence>MNIELILLASVLGAVVLVYLPYVVVAYNRVRLGYDMSAPRLMFEKFPPYAKRATWAHQNSFEALIIYAPAALMAYVTGVESRVAGYAAIAFLIVRFLYSLCYILDFALIRPLMFVLGLTCSGILFALSLLQVAG</sequence>
<feature type="transmembrane region" description="Helical" evidence="5">
    <location>
        <begin position="6"/>
        <end position="27"/>
    </location>
</feature>
<dbReference type="InterPro" id="IPR023352">
    <property type="entry name" value="MAPEG-like_dom_sf"/>
</dbReference>
<keyword evidence="7" id="KW-1185">Reference proteome</keyword>
<evidence type="ECO:0000256" key="1">
    <source>
        <dbReference type="ARBA" id="ARBA00004370"/>
    </source>
</evidence>
<dbReference type="Gene3D" id="1.20.120.550">
    <property type="entry name" value="Membrane associated eicosanoid/glutathione metabolism-like domain"/>
    <property type="match status" value="1"/>
</dbReference>
<feature type="transmembrane region" description="Helical" evidence="5">
    <location>
        <begin position="111"/>
        <end position="133"/>
    </location>
</feature>
<keyword evidence="4 5" id="KW-0472">Membrane</keyword>
<dbReference type="Pfam" id="PF01124">
    <property type="entry name" value="MAPEG"/>
    <property type="match status" value="1"/>
</dbReference>
<reference evidence="6 7" key="1">
    <citation type="submission" date="2021-08" db="EMBL/GenBank/DDBJ databases">
        <title>Draft genome sequence of Spirulina subsalsa with high tolerance to salinity and hype-accumulation of phycocyanin.</title>
        <authorList>
            <person name="Pei H."/>
            <person name="Jiang L."/>
        </authorList>
    </citation>
    <scope>NUCLEOTIDE SEQUENCE [LARGE SCALE GENOMIC DNA]</scope>
    <source>
        <strain evidence="6 7">FACHB-351</strain>
    </source>
</reference>
<dbReference type="PANTHER" id="PTHR35371">
    <property type="entry name" value="INNER MEMBRANE PROTEIN"/>
    <property type="match status" value="1"/>
</dbReference>
<evidence type="ECO:0000256" key="3">
    <source>
        <dbReference type="ARBA" id="ARBA00022989"/>
    </source>
</evidence>
<evidence type="ECO:0000256" key="4">
    <source>
        <dbReference type="ARBA" id="ARBA00023136"/>
    </source>
</evidence>